<dbReference type="AlphaFoldDB" id="A0AA40FP32"/>
<protein>
    <submittedName>
        <fullName evidence="2">Uncharacterized protein</fullName>
    </submittedName>
</protein>
<evidence type="ECO:0000256" key="1">
    <source>
        <dbReference type="SAM" id="MobiDB-lite"/>
    </source>
</evidence>
<keyword evidence="3" id="KW-1185">Reference proteome</keyword>
<sequence length="121" mass="13267">MRDLSKHDDNAITLGGRTFEDACARGSPRERKSSGEKRFSWAGWWGWVGLVGGSGGMDANSGLIRRGTLLSTDGDGPQVVSETRSPLSSNLLGNENSPTTVVFVRVAAQRWGEYHRPRRYT</sequence>
<proteinExistence type="predicted"/>
<feature type="region of interest" description="Disordered" evidence="1">
    <location>
        <begin position="73"/>
        <end position="92"/>
    </location>
</feature>
<evidence type="ECO:0000313" key="2">
    <source>
        <dbReference type="EMBL" id="KAK1122758.1"/>
    </source>
</evidence>
<feature type="compositionally biased region" description="Polar residues" evidence="1">
    <location>
        <begin position="80"/>
        <end position="92"/>
    </location>
</feature>
<organism evidence="2 3">
    <name type="scientific">Melipona bicolor</name>
    <dbReference type="NCBI Taxonomy" id="60889"/>
    <lineage>
        <taxon>Eukaryota</taxon>
        <taxon>Metazoa</taxon>
        <taxon>Ecdysozoa</taxon>
        <taxon>Arthropoda</taxon>
        <taxon>Hexapoda</taxon>
        <taxon>Insecta</taxon>
        <taxon>Pterygota</taxon>
        <taxon>Neoptera</taxon>
        <taxon>Endopterygota</taxon>
        <taxon>Hymenoptera</taxon>
        <taxon>Apocrita</taxon>
        <taxon>Aculeata</taxon>
        <taxon>Apoidea</taxon>
        <taxon>Anthophila</taxon>
        <taxon>Apidae</taxon>
        <taxon>Melipona</taxon>
    </lineage>
</organism>
<reference evidence="2" key="1">
    <citation type="submission" date="2021-10" db="EMBL/GenBank/DDBJ databases">
        <title>Melipona bicolor Genome sequencing and assembly.</title>
        <authorList>
            <person name="Araujo N.S."/>
            <person name="Arias M.C."/>
        </authorList>
    </citation>
    <scope>NUCLEOTIDE SEQUENCE</scope>
    <source>
        <strain evidence="2">USP_2M_L1-L4_2017</strain>
        <tissue evidence="2">Whole body</tissue>
    </source>
</reference>
<dbReference type="Proteomes" id="UP001177670">
    <property type="component" value="Unassembled WGS sequence"/>
</dbReference>
<evidence type="ECO:0000313" key="3">
    <source>
        <dbReference type="Proteomes" id="UP001177670"/>
    </source>
</evidence>
<gene>
    <name evidence="2" type="ORF">K0M31_009200</name>
</gene>
<dbReference type="EMBL" id="JAHYIQ010000022">
    <property type="protein sequence ID" value="KAK1122758.1"/>
    <property type="molecule type" value="Genomic_DNA"/>
</dbReference>
<accession>A0AA40FP32</accession>
<name>A0AA40FP32_9HYME</name>
<comment type="caution">
    <text evidence="2">The sequence shown here is derived from an EMBL/GenBank/DDBJ whole genome shotgun (WGS) entry which is preliminary data.</text>
</comment>